<dbReference type="EMBL" id="JAIWYP010000004">
    <property type="protein sequence ID" value="KAH3834870.1"/>
    <property type="molecule type" value="Genomic_DNA"/>
</dbReference>
<keyword evidence="8" id="KW-1133">Transmembrane helix</keyword>
<keyword evidence="8" id="KW-0472">Membrane</keyword>
<evidence type="ECO:0000256" key="4">
    <source>
        <dbReference type="ARBA" id="ARBA00022771"/>
    </source>
</evidence>
<dbReference type="PANTHER" id="PTHR12360">
    <property type="entry name" value="NUCLEAR TRANSCRIPTION FACTOR, X-BOX BINDING 1 NFX1"/>
    <property type="match status" value="1"/>
</dbReference>
<sequence>MILASLVALAVAVNFKISPKGKRLRKSKMNVTLSQESIRTVSEVSRVRVPDWLHTFHHPATMVPKVGHVAVTVLHRTCPWVRRDQLYTVLCHEFKDEFQLGRGVCHAYLQGRGRGRGGDRSNQQQSATQNGRGKVLPGNTPNNSPGGLDPLKDHTTTGKTAEERFHSANEQHKESIKRHLEGRNGDQIEDSSDEEDLDKSILEKIFKTYSGTDGVRGEVLNIGAAQDSLLHSFRSGTSACLVCIDAIKKTDQIWSCGGCHAIFHIQCIQKWVKDGVYQQIYKADDNIRPESIPWHCPKCRLEYDQKLCPTRYLCYCGKVEDPKFDPWLVPHSCGSPCGKPLKPDCGHLCLLLCHPGGCPPCPQTVRAKCHCGRAAPQMRRCSARAWVCGGVCGRKLACSQHTCQQSCHAGDCQPCPMTSTQRCQCGKSSSVRPCASPAWSCDKVCGKRLSCGNHVCETVCHVGSCGECPRGGLRKCPCGKSDYNLPCTEDIPTCGDTCGRLLACGVHRCVQRCHQGDCGNCGQMRVKRCRCGQKEREVQCCKELLCETKCLNLRDCGRHPCKRKCCDGNCPSCEQMCNKPLGCKNHKCSSRCHKGRCYPCMETKDIVCNCKATKVTVPCGREKVTKPPRCIYLCQKPPACDHSTRTPHNCHFGECPPCRQVCGKSLPKCAHTCLANCHIAFKVRYKDDRPRAGPWEGAPQMIEKVVDKPCPPCMVPMTMMCYGKHETGTFACSVVQPYQCGRRCGRQLACGNHKCSLMCHTVEGANSPELAGTNCEVCEVGCQFERPEGCTHECPNPCHPGPCPDCRQMFRMRCHCQVSVQFIECFKWVASNDRQKEALKVCGGPCPKQISCGHQCSLPCHAGPCTRADQCERKTTIRCKCRRQKREVKCRNAESEKANLQCDEKCLEEQDKKKKVEDEERRKLQEEEEKKQRAELEEFERKTKGRKRRPRKNTETVVEESFLSKHKSVLIICVSVVALAVFVYYLMNVS</sequence>
<evidence type="ECO:0000256" key="5">
    <source>
        <dbReference type="ARBA" id="ARBA00022833"/>
    </source>
</evidence>
<reference evidence="11" key="1">
    <citation type="journal article" date="2019" name="bioRxiv">
        <title>The Genome of the Zebra Mussel, Dreissena polymorpha: A Resource for Invasive Species Research.</title>
        <authorList>
            <person name="McCartney M.A."/>
            <person name="Auch B."/>
            <person name="Kono T."/>
            <person name="Mallez S."/>
            <person name="Zhang Y."/>
            <person name="Obille A."/>
            <person name="Becker A."/>
            <person name="Abrahante J.E."/>
            <person name="Garbe J."/>
            <person name="Badalamenti J.P."/>
            <person name="Herman A."/>
            <person name="Mangelson H."/>
            <person name="Liachko I."/>
            <person name="Sullivan S."/>
            <person name="Sone E.D."/>
            <person name="Koren S."/>
            <person name="Silverstein K.A.T."/>
            <person name="Beckman K.B."/>
            <person name="Gohl D.M."/>
        </authorList>
    </citation>
    <scope>NUCLEOTIDE SEQUENCE</scope>
    <source>
        <strain evidence="11">Duluth1</strain>
        <tissue evidence="11">Whole animal</tissue>
    </source>
</reference>
<dbReference type="AlphaFoldDB" id="A0A9D4QLU3"/>
<evidence type="ECO:0000256" key="8">
    <source>
        <dbReference type="SAM" id="Phobius"/>
    </source>
</evidence>
<proteinExistence type="inferred from homology"/>
<dbReference type="InterPro" id="IPR019787">
    <property type="entry name" value="Znf_PHD-finger"/>
</dbReference>
<keyword evidence="5" id="KW-0862">Zinc</keyword>
<dbReference type="PANTHER" id="PTHR12360:SF1">
    <property type="entry name" value="NF-X1-TYPE ZINC FINGER PROTEIN NFXL1"/>
    <property type="match status" value="1"/>
</dbReference>
<dbReference type="InterPro" id="IPR034078">
    <property type="entry name" value="NFX1_fam"/>
</dbReference>
<feature type="transmembrane region" description="Helical" evidence="8">
    <location>
        <begin position="969"/>
        <end position="987"/>
    </location>
</feature>
<comment type="similarity">
    <text evidence="1">Belongs to the NFX1 family.</text>
</comment>
<name>A0A9D4QLU3_DREPO</name>
<reference evidence="11" key="2">
    <citation type="submission" date="2020-11" db="EMBL/GenBank/DDBJ databases">
        <authorList>
            <person name="McCartney M.A."/>
            <person name="Auch B."/>
            <person name="Kono T."/>
            <person name="Mallez S."/>
            <person name="Becker A."/>
            <person name="Gohl D.M."/>
            <person name="Silverstein K.A.T."/>
            <person name="Koren S."/>
            <person name="Bechman K.B."/>
            <person name="Herman A."/>
            <person name="Abrahante J.E."/>
            <person name="Garbe J."/>
        </authorList>
    </citation>
    <scope>NUCLEOTIDE SEQUENCE</scope>
    <source>
        <strain evidence="11">Duluth1</strain>
        <tissue evidence="11">Whole animal</tissue>
    </source>
</reference>
<feature type="region of interest" description="Disordered" evidence="7">
    <location>
        <begin position="113"/>
        <end position="195"/>
    </location>
</feature>
<organism evidence="11 12">
    <name type="scientific">Dreissena polymorpha</name>
    <name type="common">Zebra mussel</name>
    <name type="synonym">Mytilus polymorpha</name>
    <dbReference type="NCBI Taxonomy" id="45954"/>
    <lineage>
        <taxon>Eukaryota</taxon>
        <taxon>Metazoa</taxon>
        <taxon>Spiralia</taxon>
        <taxon>Lophotrochozoa</taxon>
        <taxon>Mollusca</taxon>
        <taxon>Bivalvia</taxon>
        <taxon>Autobranchia</taxon>
        <taxon>Heteroconchia</taxon>
        <taxon>Euheterodonta</taxon>
        <taxon>Imparidentia</taxon>
        <taxon>Neoheterodontei</taxon>
        <taxon>Myida</taxon>
        <taxon>Dreissenoidea</taxon>
        <taxon>Dreissenidae</taxon>
        <taxon>Dreissena</taxon>
    </lineage>
</organism>
<dbReference type="SUPFAM" id="SSF57850">
    <property type="entry name" value="RING/U-box"/>
    <property type="match status" value="1"/>
</dbReference>
<dbReference type="GO" id="GO:0000981">
    <property type="term" value="F:DNA-binding transcription factor activity, RNA polymerase II-specific"/>
    <property type="evidence" value="ECO:0007669"/>
    <property type="project" value="TreeGrafter"/>
</dbReference>
<dbReference type="Pfam" id="PF01422">
    <property type="entry name" value="zf-NF-X1"/>
    <property type="match status" value="10"/>
</dbReference>
<dbReference type="PROSITE" id="PS50089">
    <property type="entry name" value="ZF_RING_2"/>
    <property type="match status" value="1"/>
</dbReference>
<feature type="region of interest" description="Disordered" evidence="7">
    <location>
        <begin position="917"/>
        <end position="956"/>
    </location>
</feature>
<keyword evidence="12" id="KW-1185">Reference proteome</keyword>
<feature type="compositionally biased region" description="Basic and acidic residues" evidence="7">
    <location>
        <begin position="917"/>
        <end position="942"/>
    </location>
</feature>
<evidence type="ECO:0000256" key="6">
    <source>
        <dbReference type="PROSITE-ProRule" id="PRU00175"/>
    </source>
</evidence>
<keyword evidence="2" id="KW-0479">Metal-binding</keyword>
<dbReference type="Proteomes" id="UP000828390">
    <property type="component" value="Unassembled WGS sequence"/>
</dbReference>
<evidence type="ECO:0000256" key="1">
    <source>
        <dbReference type="ARBA" id="ARBA00007269"/>
    </source>
</evidence>
<comment type="caution">
    <text evidence="11">The sequence shown here is derived from an EMBL/GenBank/DDBJ whole genome shotgun (WGS) entry which is preliminary data.</text>
</comment>
<keyword evidence="4 6" id="KW-0863">Zinc-finger</keyword>
<feature type="domain" description="PHD-type" evidence="9">
    <location>
        <begin position="237"/>
        <end position="302"/>
    </location>
</feature>
<evidence type="ECO:0000256" key="2">
    <source>
        <dbReference type="ARBA" id="ARBA00022723"/>
    </source>
</evidence>
<accession>A0A9D4QLU3</accession>
<evidence type="ECO:0000259" key="10">
    <source>
        <dbReference type="PROSITE" id="PS50089"/>
    </source>
</evidence>
<dbReference type="CDD" id="cd22249">
    <property type="entry name" value="UDM1_RNF168_RNF169-like"/>
    <property type="match status" value="1"/>
</dbReference>
<dbReference type="PROSITE" id="PS50016">
    <property type="entry name" value="ZF_PHD_2"/>
    <property type="match status" value="1"/>
</dbReference>
<dbReference type="CDD" id="cd06008">
    <property type="entry name" value="NF-X1-zinc-finger"/>
    <property type="match status" value="6"/>
</dbReference>
<evidence type="ECO:0000256" key="3">
    <source>
        <dbReference type="ARBA" id="ARBA00022737"/>
    </source>
</evidence>
<dbReference type="CDD" id="cd16697">
    <property type="entry name" value="RING-CH-C4HC3_NFXL1"/>
    <property type="match status" value="1"/>
</dbReference>
<evidence type="ECO:0000313" key="12">
    <source>
        <dbReference type="Proteomes" id="UP000828390"/>
    </source>
</evidence>
<feature type="compositionally biased region" description="Polar residues" evidence="7">
    <location>
        <begin position="120"/>
        <end position="131"/>
    </location>
</feature>
<dbReference type="InterPro" id="IPR001841">
    <property type="entry name" value="Znf_RING"/>
</dbReference>
<dbReference type="SMART" id="SM00438">
    <property type="entry name" value="ZnF_NFX"/>
    <property type="match status" value="10"/>
</dbReference>
<gene>
    <name evidence="11" type="ORF">DPMN_108203</name>
</gene>
<feature type="domain" description="RING-type" evidence="10">
    <location>
        <begin position="240"/>
        <end position="300"/>
    </location>
</feature>
<dbReference type="GO" id="GO:0008270">
    <property type="term" value="F:zinc ion binding"/>
    <property type="evidence" value="ECO:0007669"/>
    <property type="project" value="UniProtKB-KW"/>
</dbReference>
<dbReference type="GO" id="GO:0000977">
    <property type="term" value="F:RNA polymerase II transcription regulatory region sequence-specific DNA binding"/>
    <property type="evidence" value="ECO:0007669"/>
    <property type="project" value="TreeGrafter"/>
</dbReference>
<feature type="compositionally biased region" description="Basic and acidic residues" evidence="7">
    <location>
        <begin position="150"/>
        <end position="186"/>
    </location>
</feature>
<evidence type="ECO:0008006" key="13">
    <source>
        <dbReference type="Google" id="ProtNLM"/>
    </source>
</evidence>
<evidence type="ECO:0000313" key="11">
    <source>
        <dbReference type="EMBL" id="KAH3834870.1"/>
    </source>
</evidence>
<dbReference type="InterPro" id="IPR000967">
    <property type="entry name" value="Znf_NFX1"/>
</dbReference>
<evidence type="ECO:0000256" key="7">
    <source>
        <dbReference type="SAM" id="MobiDB-lite"/>
    </source>
</evidence>
<evidence type="ECO:0000259" key="9">
    <source>
        <dbReference type="PROSITE" id="PS50016"/>
    </source>
</evidence>
<protein>
    <recommendedName>
        <fullName evidence="13">NF-X1-type zinc finger protein NFXL1</fullName>
    </recommendedName>
</protein>
<keyword evidence="3" id="KW-0677">Repeat</keyword>
<dbReference type="GO" id="GO:0005634">
    <property type="term" value="C:nucleus"/>
    <property type="evidence" value="ECO:0007669"/>
    <property type="project" value="InterPro"/>
</dbReference>
<keyword evidence="8" id="KW-0812">Transmembrane</keyword>